<reference evidence="3 4" key="1">
    <citation type="submission" date="2023-08" db="EMBL/GenBank/DDBJ databases">
        <authorList>
            <person name="Folkvardsen B D."/>
            <person name="Norman A."/>
        </authorList>
    </citation>
    <scope>NUCLEOTIDE SEQUENCE [LARGE SCALE GENOMIC DNA]</scope>
    <source>
        <strain evidence="3 4">Mu0053</strain>
    </source>
</reference>
<keyword evidence="2" id="KW-0560">Oxidoreductase</keyword>
<evidence type="ECO:0000313" key="4">
    <source>
        <dbReference type="Proteomes" id="UP001190465"/>
    </source>
</evidence>
<dbReference type="PANTHER" id="PTHR41534:SF2">
    <property type="entry name" value="3-PHENYLPROPIONATE_CINNAMIC ACID DIOXYGENASE SUBUNIT BETA"/>
    <property type="match status" value="1"/>
</dbReference>
<keyword evidence="3" id="KW-0223">Dioxygenase</keyword>
<keyword evidence="4" id="KW-1185">Reference proteome</keyword>
<dbReference type="PANTHER" id="PTHR41534">
    <property type="entry name" value="BLR3401 PROTEIN"/>
    <property type="match status" value="1"/>
</dbReference>
<evidence type="ECO:0000256" key="1">
    <source>
        <dbReference type="ARBA" id="ARBA00009570"/>
    </source>
</evidence>
<gene>
    <name evidence="3" type="ORF">MU0053_004386</name>
</gene>
<dbReference type="GO" id="GO:0051213">
    <property type="term" value="F:dioxygenase activity"/>
    <property type="evidence" value="ECO:0007669"/>
    <property type="project" value="UniProtKB-KW"/>
</dbReference>
<dbReference type="Gene3D" id="3.10.450.50">
    <property type="match status" value="1"/>
</dbReference>
<dbReference type="InterPro" id="IPR032710">
    <property type="entry name" value="NTF2-like_dom_sf"/>
</dbReference>
<proteinExistence type="inferred from homology"/>
<dbReference type="InterPro" id="IPR000391">
    <property type="entry name" value="Rng_hydr_dOase-bsu"/>
</dbReference>
<protein>
    <submittedName>
        <fullName evidence="3">Aromatic-ring-hydroxylating dioxygenase subunit beta</fullName>
    </submittedName>
</protein>
<name>A0ABM9M4B5_9MYCO</name>
<comment type="similarity">
    <text evidence="1">Belongs to the bacterial ring-hydroxylating dioxygenase beta subunit family.</text>
</comment>
<sequence length="173" mass="19499">MTGTLAEDKVRLEALLATATQFLGLEARLLDEGREEEWLDLLGEQLQYVVPVRQATEPRSNEISKTSFRLRENKATIAKRVERLNTGFAYAEVPPSRTLRVVGSIEVTGFDGDVVDVSSALLLYRQRGIDPHFHLIPARRYDKIQLTPSPQLVWREVILTETVLATPNLGVFL</sequence>
<dbReference type="Pfam" id="PF00866">
    <property type="entry name" value="Ring_hydroxyl_B"/>
    <property type="match status" value="1"/>
</dbReference>
<dbReference type="EMBL" id="OY726397">
    <property type="protein sequence ID" value="CAJ1509988.1"/>
    <property type="molecule type" value="Genomic_DNA"/>
</dbReference>
<organism evidence="3 4">
    <name type="scientific">[Mycobacterium] burgundiense</name>
    <dbReference type="NCBI Taxonomy" id="3064286"/>
    <lineage>
        <taxon>Bacteria</taxon>
        <taxon>Bacillati</taxon>
        <taxon>Actinomycetota</taxon>
        <taxon>Actinomycetes</taxon>
        <taxon>Mycobacteriales</taxon>
        <taxon>Mycobacteriaceae</taxon>
        <taxon>Mycolicibacterium</taxon>
    </lineage>
</organism>
<dbReference type="RefSeq" id="WP_308479684.1">
    <property type="nucleotide sequence ID" value="NZ_OY726397.1"/>
</dbReference>
<accession>A0ABM9M4B5</accession>
<dbReference type="CDD" id="cd00667">
    <property type="entry name" value="ring_hydroxylating_dioxygenases_beta"/>
    <property type="match status" value="1"/>
</dbReference>
<dbReference type="SUPFAM" id="SSF54427">
    <property type="entry name" value="NTF2-like"/>
    <property type="match status" value="1"/>
</dbReference>
<evidence type="ECO:0000313" key="3">
    <source>
        <dbReference type="EMBL" id="CAJ1509988.1"/>
    </source>
</evidence>
<evidence type="ECO:0000256" key="2">
    <source>
        <dbReference type="ARBA" id="ARBA00023002"/>
    </source>
</evidence>
<dbReference type="Proteomes" id="UP001190465">
    <property type="component" value="Chromosome"/>
</dbReference>